<comment type="caution">
    <text evidence="2">The sequence shown here is derived from an EMBL/GenBank/DDBJ whole genome shotgun (WGS) entry which is preliminary data.</text>
</comment>
<name>A0AAD5QSG1_PARTN</name>
<evidence type="ECO:0000313" key="3">
    <source>
        <dbReference type="Proteomes" id="UP001196413"/>
    </source>
</evidence>
<accession>A0AAD5QSG1</accession>
<proteinExistence type="predicted"/>
<organism evidence="2 3">
    <name type="scientific">Parelaphostrongylus tenuis</name>
    <name type="common">Meningeal worm</name>
    <dbReference type="NCBI Taxonomy" id="148309"/>
    <lineage>
        <taxon>Eukaryota</taxon>
        <taxon>Metazoa</taxon>
        <taxon>Ecdysozoa</taxon>
        <taxon>Nematoda</taxon>
        <taxon>Chromadorea</taxon>
        <taxon>Rhabditida</taxon>
        <taxon>Rhabditina</taxon>
        <taxon>Rhabditomorpha</taxon>
        <taxon>Strongyloidea</taxon>
        <taxon>Metastrongylidae</taxon>
        <taxon>Parelaphostrongylus</taxon>
    </lineage>
</organism>
<feature type="compositionally biased region" description="Polar residues" evidence="1">
    <location>
        <begin position="58"/>
        <end position="69"/>
    </location>
</feature>
<protein>
    <submittedName>
        <fullName evidence="2">Uncharacterized protein</fullName>
    </submittedName>
</protein>
<reference evidence="2" key="1">
    <citation type="submission" date="2021-06" db="EMBL/GenBank/DDBJ databases">
        <title>Parelaphostrongylus tenuis whole genome reference sequence.</title>
        <authorList>
            <person name="Garwood T.J."/>
            <person name="Larsen P.A."/>
            <person name="Fountain-Jones N.M."/>
            <person name="Garbe J.R."/>
            <person name="Macchietto M.G."/>
            <person name="Kania S.A."/>
            <person name="Gerhold R.W."/>
            <person name="Richards J.E."/>
            <person name="Wolf T.M."/>
        </authorList>
    </citation>
    <scope>NUCLEOTIDE SEQUENCE</scope>
    <source>
        <strain evidence="2">MNPRO001-30</strain>
        <tissue evidence="2">Meninges</tissue>
    </source>
</reference>
<dbReference type="EMBL" id="JAHQIW010003090">
    <property type="protein sequence ID" value="KAJ1357296.1"/>
    <property type="molecule type" value="Genomic_DNA"/>
</dbReference>
<evidence type="ECO:0000256" key="1">
    <source>
        <dbReference type="SAM" id="MobiDB-lite"/>
    </source>
</evidence>
<feature type="region of interest" description="Disordered" evidence="1">
    <location>
        <begin position="54"/>
        <end position="75"/>
    </location>
</feature>
<dbReference type="AlphaFoldDB" id="A0AAD5QSG1"/>
<sequence length="87" mass="9660">MQTTCAVHTAICDKIWFFAIFVNDIASSWTVVKQLNAAGNRNYTKEREPLTKLRDSHNVCSGKSSSHPSAQMGPSAKRKFILGFISN</sequence>
<gene>
    <name evidence="2" type="ORF">KIN20_015420</name>
</gene>
<dbReference type="Proteomes" id="UP001196413">
    <property type="component" value="Unassembled WGS sequence"/>
</dbReference>
<evidence type="ECO:0000313" key="2">
    <source>
        <dbReference type="EMBL" id="KAJ1357296.1"/>
    </source>
</evidence>
<keyword evidence="3" id="KW-1185">Reference proteome</keyword>